<evidence type="ECO:0000256" key="3">
    <source>
        <dbReference type="ARBA" id="ARBA00022691"/>
    </source>
</evidence>
<evidence type="ECO:0000313" key="9">
    <source>
        <dbReference type="Proteomes" id="UP000239549"/>
    </source>
</evidence>
<dbReference type="InterPro" id="IPR013785">
    <property type="entry name" value="Aldolase_TIM"/>
</dbReference>
<evidence type="ECO:0000256" key="1">
    <source>
        <dbReference type="ARBA" id="ARBA00001966"/>
    </source>
</evidence>
<reference evidence="9" key="1">
    <citation type="submission" date="2018-02" db="EMBL/GenBank/DDBJ databases">
        <title>Genome sequence of Desulfocucumis palustris strain NAW-5.</title>
        <authorList>
            <person name="Watanabe M."/>
            <person name="Kojima H."/>
            <person name="Fukui M."/>
        </authorList>
    </citation>
    <scope>NUCLEOTIDE SEQUENCE [LARGE SCALE GENOMIC DNA]</scope>
    <source>
        <strain evidence="9">NAW-5</strain>
    </source>
</reference>
<keyword evidence="9" id="KW-1185">Reference proteome</keyword>
<dbReference type="PROSITE" id="PS51918">
    <property type="entry name" value="RADICAL_SAM"/>
    <property type="match status" value="1"/>
</dbReference>
<dbReference type="SUPFAM" id="SSF102114">
    <property type="entry name" value="Radical SAM enzymes"/>
    <property type="match status" value="1"/>
</dbReference>
<gene>
    <name evidence="8" type="ORF">DCCM_3551</name>
</gene>
<comment type="caution">
    <text evidence="8">The sequence shown here is derived from an EMBL/GenBank/DDBJ whole genome shotgun (WGS) entry which is preliminary data.</text>
</comment>
<name>A0A2L2XFG6_9FIRM</name>
<dbReference type="EMBL" id="BFAV01000140">
    <property type="protein sequence ID" value="GBF34433.1"/>
    <property type="molecule type" value="Genomic_DNA"/>
</dbReference>
<dbReference type="Gene3D" id="1.10.10.10">
    <property type="entry name" value="Winged helix-like DNA-binding domain superfamily/Winged helix DNA-binding domain"/>
    <property type="match status" value="1"/>
</dbReference>
<dbReference type="CDD" id="cd01335">
    <property type="entry name" value="Radical_SAM"/>
    <property type="match status" value="1"/>
</dbReference>
<dbReference type="OrthoDB" id="9795504at2"/>
<keyword evidence="6" id="KW-0411">Iron-sulfur</keyword>
<dbReference type="SMART" id="SM00729">
    <property type="entry name" value="Elp3"/>
    <property type="match status" value="1"/>
</dbReference>
<keyword evidence="4" id="KW-0479">Metal-binding</keyword>
<evidence type="ECO:0000256" key="6">
    <source>
        <dbReference type="ARBA" id="ARBA00023014"/>
    </source>
</evidence>
<comment type="cofactor">
    <cofactor evidence="1">
        <name>[4Fe-4S] cluster</name>
        <dbReference type="ChEBI" id="CHEBI:49883"/>
    </cofactor>
</comment>
<dbReference type="InterPro" id="IPR058240">
    <property type="entry name" value="rSAM_sf"/>
</dbReference>
<evidence type="ECO:0000313" key="8">
    <source>
        <dbReference type="EMBL" id="GBF34433.1"/>
    </source>
</evidence>
<dbReference type="GO" id="GO:0003824">
    <property type="term" value="F:catalytic activity"/>
    <property type="evidence" value="ECO:0007669"/>
    <property type="project" value="InterPro"/>
</dbReference>
<keyword evidence="2" id="KW-0004">4Fe-4S</keyword>
<dbReference type="PANTHER" id="PTHR43787">
    <property type="entry name" value="FEMO COFACTOR BIOSYNTHESIS PROTEIN NIFB-RELATED"/>
    <property type="match status" value="1"/>
</dbReference>
<dbReference type="Proteomes" id="UP000239549">
    <property type="component" value="Unassembled WGS sequence"/>
</dbReference>
<dbReference type="AlphaFoldDB" id="A0A2L2XFG6"/>
<dbReference type="SUPFAM" id="SSF46785">
    <property type="entry name" value="Winged helix' DNA-binding domain"/>
    <property type="match status" value="1"/>
</dbReference>
<accession>A0A2L2XFG6</accession>
<evidence type="ECO:0000256" key="2">
    <source>
        <dbReference type="ARBA" id="ARBA00022485"/>
    </source>
</evidence>
<dbReference type="InterPro" id="IPR036390">
    <property type="entry name" value="WH_DNA-bd_sf"/>
</dbReference>
<dbReference type="PANTHER" id="PTHR43787:SF11">
    <property type="entry name" value="UPF0026 PROTEIN SLR1464"/>
    <property type="match status" value="1"/>
</dbReference>
<dbReference type="InterPro" id="IPR036388">
    <property type="entry name" value="WH-like_DNA-bd_sf"/>
</dbReference>
<dbReference type="RefSeq" id="WP_104372686.1">
    <property type="nucleotide sequence ID" value="NZ_BFAV01000140.1"/>
</dbReference>
<dbReference type="InterPro" id="IPR006638">
    <property type="entry name" value="Elp3/MiaA/NifB-like_rSAM"/>
</dbReference>
<evidence type="ECO:0000256" key="5">
    <source>
        <dbReference type="ARBA" id="ARBA00023004"/>
    </source>
</evidence>
<organism evidence="8 9">
    <name type="scientific">Desulfocucumis palustris</name>
    <dbReference type="NCBI Taxonomy" id="1898651"/>
    <lineage>
        <taxon>Bacteria</taxon>
        <taxon>Bacillati</taxon>
        <taxon>Bacillota</taxon>
        <taxon>Clostridia</taxon>
        <taxon>Eubacteriales</taxon>
        <taxon>Desulfocucumaceae</taxon>
        <taxon>Desulfocucumis</taxon>
    </lineage>
</organism>
<keyword evidence="3" id="KW-0949">S-adenosyl-L-methionine</keyword>
<dbReference type="SFLD" id="SFLDS00029">
    <property type="entry name" value="Radical_SAM"/>
    <property type="match status" value="1"/>
</dbReference>
<dbReference type="SFLD" id="SFLDG01083">
    <property type="entry name" value="Uncharacterised_Radical_SAM_Su"/>
    <property type="match status" value="1"/>
</dbReference>
<sequence>METRYLFGPVPSRRLGVSLGVDLVPFKTCSLDCVYCECGKTTHLTISRKEYVPVNEVLKELDEYLRKDPQLDYITFSGSGEPTLYSEIGQVINYIKDNFPRYKVAVLTNGTLLSCSEVSDRLKRADMVIPSLDAASENTFKKINRPHSSIKCSDVISGIARFRHQYQGDIRLEVFIVPGLNDTEVELRQLREAIQEIRPGCIQLNSLDRPGTENWVKPADSLEMRKIAAYLGDAEIVGHFKPRQKIAAFSKDKEQSILLTLKRRPCTAEDLEHILNLHMAEIQKYLQALLESGQIENEQLGRGVFFKIKK</sequence>
<proteinExistence type="predicted"/>
<evidence type="ECO:0000256" key="4">
    <source>
        <dbReference type="ARBA" id="ARBA00022723"/>
    </source>
</evidence>
<dbReference type="GO" id="GO:0046872">
    <property type="term" value="F:metal ion binding"/>
    <property type="evidence" value="ECO:0007669"/>
    <property type="project" value="UniProtKB-KW"/>
</dbReference>
<dbReference type="GO" id="GO:0051539">
    <property type="term" value="F:4 iron, 4 sulfur cluster binding"/>
    <property type="evidence" value="ECO:0007669"/>
    <property type="project" value="UniProtKB-KW"/>
</dbReference>
<dbReference type="Pfam" id="PF04055">
    <property type="entry name" value="Radical_SAM"/>
    <property type="match status" value="1"/>
</dbReference>
<protein>
    <submittedName>
        <fullName evidence="8">Radical SAM domain protein</fullName>
    </submittedName>
</protein>
<evidence type="ECO:0000259" key="7">
    <source>
        <dbReference type="PROSITE" id="PS51918"/>
    </source>
</evidence>
<dbReference type="InterPro" id="IPR007197">
    <property type="entry name" value="rSAM"/>
</dbReference>
<dbReference type="InterPro" id="IPR040084">
    <property type="entry name" value="GTPase_Obg"/>
</dbReference>
<dbReference type="Gene3D" id="3.20.20.70">
    <property type="entry name" value="Aldolase class I"/>
    <property type="match status" value="1"/>
</dbReference>
<keyword evidence="5" id="KW-0408">Iron</keyword>
<feature type="domain" description="Radical SAM core" evidence="7">
    <location>
        <begin position="9"/>
        <end position="234"/>
    </location>
</feature>